<dbReference type="OrthoDB" id="5046242at2759"/>
<accession>A0A813DCV6</accession>
<dbReference type="SUPFAM" id="SSF51905">
    <property type="entry name" value="FAD/NAD(P)-binding domain"/>
    <property type="match status" value="1"/>
</dbReference>
<feature type="chain" id="PRO_5032815768" description="Amine oxidase" evidence="1">
    <location>
        <begin position="16"/>
        <end position="465"/>
    </location>
</feature>
<evidence type="ECO:0000313" key="3">
    <source>
        <dbReference type="Proteomes" id="UP000654075"/>
    </source>
</evidence>
<sequence>MTPLWLSMLACTAYAQAPLTCETAVVGGGWAGVYAAWRLTVDAQAVEPSSLCLFEARSAVGGRTYSVVVDDLKIDIGAYRFGKEMHLPGDLILHRFNMTTACYEPDCAPDPEMKQRLYKIVDEHGHNAGYSAPIFRMLGEMIAVGVRVFYEHFLTGIYSDVAVPGGSQLHFAGGAVASAKRVLLNLPRGAMERLDPQSSVFPASDQRGWSLLRNCTPCGDVITSNVKVYAIYDDPWWVTKLNLTEGLFTSVDLDPPLVGRYHDGPVLHSASGEAIGPGALEAVYTFSSQHPQISYYHPFAPLMAVDPLSITTDPALLVPLHQRLMDFHAKAFAAVGLNASTIPQMTRVVLGVWTTDKLATLPAPASSNFHAQVGDACPAELCLKGVSPEEYNEAISSPNAMANIHVANNDFAYTGDQGVPCCWAEQSLKPVERTLHKVWGLDKPQWLDSTYYAELIGPGSAAVVI</sequence>
<gene>
    <name evidence="2" type="ORF">PGLA1383_LOCUS2408</name>
</gene>
<comment type="caution">
    <text evidence="2">The sequence shown here is derived from an EMBL/GenBank/DDBJ whole genome shotgun (WGS) entry which is preliminary data.</text>
</comment>
<keyword evidence="1" id="KW-0732">Signal</keyword>
<dbReference type="AlphaFoldDB" id="A0A813DCV6"/>
<dbReference type="Proteomes" id="UP000654075">
    <property type="component" value="Unassembled WGS sequence"/>
</dbReference>
<evidence type="ECO:0000313" key="2">
    <source>
        <dbReference type="EMBL" id="CAE8583443.1"/>
    </source>
</evidence>
<evidence type="ECO:0008006" key="4">
    <source>
        <dbReference type="Google" id="ProtNLM"/>
    </source>
</evidence>
<dbReference type="EMBL" id="CAJNNV010000738">
    <property type="protein sequence ID" value="CAE8583443.1"/>
    <property type="molecule type" value="Genomic_DNA"/>
</dbReference>
<feature type="signal peptide" evidence="1">
    <location>
        <begin position="1"/>
        <end position="15"/>
    </location>
</feature>
<proteinExistence type="predicted"/>
<dbReference type="Gene3D" id="3.50.50.60">
    <property type="entry name" value="FAD/NAD(P)-binding domain"/>
    <property type="match status" value="1"/>
</dbReference>
<organism evidence="2 3">
    <name type="scientific">Polarella glacialis</name>
    <name type="common">Dinoflagellate</name>
    <dbReference type="NCBI Taxonomy" id="89957"/>
    <lineage>
        <taxon>Eukaryota</taxon>
        <taxon>Sar</taxon>
        <taxon>Alveolata</taxon>
        <taxon>Dinophyceae</taxon>
        <taxon>Suessiales</taxon>
        <taxon>Suessiaceae</taxon>
        <taxon>Polarella</taxon>
    </lineage>
</organism>
<dbReference type="OMA" id="CCWAEQS"/>
<name>A0A813DCV6_POLGL</name>
<reference evidence="2" key="1">
    <citation type="submission" date="2021-02" db="EMBL/GenBank/DDBJ databases">
        <authorList>
            <person name="Dougan E. K."/>
            <person name="Rhodes N."/>
            <person name="Thang M."/>
            <person name="Chan C."/>
        </authorList>
    </citation>
    <scope>NUCLEOTIDE SEQUENCE</scope>
</reference>
<keyword evidence="3" id="KW-1185">Reference proteome</keyword>
<dbReference type="InterPro" id="IPR036188">
    <property type="entry name" value="FAD/NAD-bd_sf"/>
</dbReference>
<dbReference type="Pfam" id="PF13450">
    <property type="entry name" value="NAD_binding_8"/>
    <property type="match status" value="1"/>
</dbReference>
<evidence type="ECO:0000256" key="1">
    <source>
        <dbReference type="SAM" id="SignalP"/>
    </source>
</evidence>
<protein>
    <recommendedName>
        <fullName evidence="4">Amine oxidase</fullName>
    </recommendedName>
</protein>